<feature type="transmembrane region" description="Helical" evidence="2">
    <location>
        <begin position="985"/>
        <end position="1007"/>
    </location>
</feature>
<evidence type="ECO:0000313" key="4">
    <source>
        <dbReference type="EMBL" id="CAK0752762.1"/>
    </source>
</evidence>
<organism evidence="4 5">
    <name type="scientific">Coccomyxa viridis</name>
    <dbReference type="NCBI Taxonomy" id="1274662"/>
    <lineage>
        <taxon>Eukaryota</taxon>
        <taxon>Viridiplantae</taxon>
        <taxon>Chlorophyta</taxon>
        <taxon>core chlorophytes</taxon>
        <taxon>Trebouxiophyceae</taxon>
        <taxon>Trebouxiophyceae incertae sedis</taxon>
        <taxon>Coccomyxaceae</taxon>
        <taxon>Coccomyxa</taxon>
    </lineage>
</organism>
<dbReference type="PRINTS" id="PR00419">
    <property type="entry name" value="ADXRDTASE"/>
</dbReference>
<keyword evidence="2" id="KW-0472">Membrane</keyword>
<dbReference type="SUPFAM" id="SSF53335">
    <property type="entry name" value="S-adenosyl-L-methionine-dependent methyltransferases"/>
    <property type="match status" value="1"/>
</dbReference>
<dbReference type="FunFam" id="1.10.405.20:FF:000001">
    <property type="entry name" value="Amine oxidase"/>
    <property type="match status" value="1"/>
</dbReference>
<dbReference type="Gene3D" id="1.10.405.20">
    <property type="match status" value="1"/>
</dbReference>
<dbReference type="SUPFAM" id="SSF51905">
    <property type="entry name" value="FAD/NAD(P)-binding domain"/>
    <property type="match status" value="1"/>
</dbReference>
<dbReference type="AlphaFoldDB" id="A0AAV1HVE4"/>
<proteinExistence type="predicted"/>
<dbReference type="InterPro" id="IPR050723">
    <property type="entry name" value="CFA/CMAS"/>
</dbReference>
<keyword evidence="2" id="KW-0812">Transmembrane</keyword>
<dbReference type="Pfam" id="PF01593">
    <property type="entry name" value="Amino_oxidase"/>
    <property type="match status" value="1"/>
</dbReference>
<dbReference type="Gene3D" id="3.30.70.1990">
    <property type="match status" value="1"/>
</dbReference>
<reference evidence="4 5" key="1">
    <citation type="submission" date="2023-10" db="EMBL/GenBank/DDBJ databases">
        <authorList>
            <person name="Maclean D."/>
            <person name="Macfadyen A."/>
        </authorList>
    </citation>
    <scope>NUCLEOTIDE SEQUENCE [LARGE SCALE GENOMIC DNA]</scope>
</reference>
<dbReference type="PANTHER" id="PTHR43667:SF2">
    <property type="entry name" value="FATTY ACID C-METHYL TRANSFERASE"/>
    <property type="match status" value="1"/>
</dbReference>
<name>A0AAV1HVE4_9CHLO</name>
<feature type="transmembrane region" description="Helical" evidence="2">
    <location>
        <begin position="1014"/>
        <end position="1033"/>
    </location>
</feature>
<dbReference type="Gene3D" id="3.40.50.150">
    <property type="entry name" value="Vaccinia Virus protein VP39"/>
    <property type="match status" value="1"/>
</dbReference>
<gene>
    <name evidence="4" type="ORF">CVIRNUC_002170</name>
</gene>
<dbReference type="InterPro" id="IPR002937">
    <property type="entry name" value="Amino_oxidase"/>
</dbReference>
<accession>A0AAV1HVE4</accession>
<dbReference type="EMBL" id="CAUYUE010000003">
    <property type="protein sequence ID" value="CAK0752762.1"/>
    <property type="molecule type" value="Genomic_DNA"/>
</dbReference>
<dbReference type="InterPro" id="IPR036188">
    <property type="entry name" value="FAD/NAD-bd_sf"/>
</dbReference>
<feature type="transmembrane region" description="Helical" evidence="2">
    <location>
        <begin position="1078"/>
        <end position="1099"/>
    </location>
</feature>
<keyword evidence="2" id="KW-1133">Transmembrane helix</keyword>
<feature type="domain" description="Amine oxidase" evidence="3">
    <location>
        <begin position="14"/>
        <end position="309"/>
    </location>
</feature>
<sequence>MAEGKHICVIGSGISGLTSAWLLHRSGAKVTLFEKEPQAGGHTLTDDSPGYPVDLGFQVYNLTTYPNLVGLLEQLGVDSEPSDMSFALSMDNGALEWGSHGLHSIFAQRRNMLSPSFYRMVWDVIRFGQRAPSVLKPELRGKYGQMSLGKYVRQQGYSQAFVNNYLLPMCAAVWSVPNAQVMEFPVVMLVRFWANHHLLDLFQRPIWRVVRDRSRTYVQKILAELPDVRLGCPVTSAAPAAAGQRARVCWGAAQSQEFDAVIFATHSDTILSVLGKDAPQGVRPLLEAIPYGVNEVYLHTDEALMPRNRLTWASWNCIGSSDPSAQTQAVCVTYWLNNLQRLPADAPPIFATLNPPRPPAADKTIRRLQLAHPSFSYAAHEAQQKLHSVQGEGSLYYAGAWCGYGFHEDGLKAGMAAAVALGARVPWRARATCPKISLADSFFLGTFDRFARMAIQLGSLRLILPNGEERLYGSRQWQGPVAEDDRWLGKPSLHATVRVFQMSFFRKIITRHDTGLGEAYMDDDFDVDDLGALMAVVTSNAGNIESSRGALGLLNRLGDWLLMLAHRARANTVEGSRRNIEEHYDAGNAMYKLFLDDTMTYSSGIHTPGGSLKQAQLNKLDALIEKAGIKKSDHVLEIGCGWGSMAIHAVQRTGCSWTGLTVSKQQLEEGVARVKAAGLADSIRLLFCDYREGQALGQFDKVVSCEMIEAVGHENLPAYFRAISGFLKPGGQAVIQAISEPDERYEAYCASSDFIREHIFPGGHLPSMGAMVDAARGTGLSVQDCTDIGPHYAVTLREWRAAWEREREAALRLGYSQAFWRKYRFYFAYCEAAFDARYLHNFQILWEKSSEPEAAATSHAPMSPSEMHKQAVPPLQSAPSDPTTQVLLALYFFLAGCMVSQSRLMWVVPAASASFALLFAAVSHAPSMLSSTFRQLSRDSKAWWCADVVHMLYSAAVFLSAAAYTLEHPRAFLITWSPARAEPGLLPDVLVCISAGFFGFQLWALVCTRLFKKSYLGVIHYSLLLMLFGAAAFKAVHTPLLTAMLVSELASVLCLAGKMQRLTGWAPGSGLVMALRRAEIGSLVLFQLVPHFLIAVSVLVHPEAFSAKSYYAIAAAGCAYINASNLRKAIALRPAPKEHAR</sequence>
<dbReference type="PANTHER" id="PTHR43667">
    <property type="entry name" value="CYCLOPROPANE-FATTY-ACYL-PHOSPHOLIPID SYNTHASE"/>
    <property type="match status" value="1"/>
</dbReference>
<comment type="caution">
    <text evidence="4">The sequence shown here is derived from an EMBL/GenBank/DDBJ whole genome shotgun (WGS) entry which is preliminary data.</text>
</comment>
<dbReference type="Pfam" id="PF02353">
    <property type="entry name" value="CMAS"/>
    <property type="match status" value="1"/>
</dbReference>
<evidence type="ECO:0000256" key="1">
    <source>
        <dbReference type="SAM" id="MobiDB-lite"/>
    </source>
</evidence>
<evidence type="ECO:0000256" key="2">
    <source>
        <dbReference type="SAM" id="Phobius"/>
    </source>
</evidence>
<protein>
    <recommendedName>
        <fullName evidence="3">Amine oxidase domain-containing protein</fullName>
    </recommendedName>
</protein>
<feature type="region of interest" description="Disordered" evidence="1">
    <location>
        <begin position="855"/>
        <end position="878"/>
    </location>
</feature>
<evidence type="ECO:0000313" key="5">
    <source>
        <dbReference type="Proteomes" id="UP001314263"/>
    </source>
</evidence>
<dbReference type="GO" id="GO:0016491">
    <property type="term" value="F:oxidoreductase activity"/>
    <property type="evidence" value="ECO:0007669"/>
    <property type="project" value="InterPro"/>
</dbReference>
<feature type="transmembrane region" description="Helical" evidence="2">
    <location>
        <begin position="943"/>
        <end position="965"/>
    </location>
</feature>
<feature type="transmembrane region" description="Helical" evidence="2">
    <location>
        <begin position="904"/>
        <end position="922"/>
    </location>
</feature>
<dbReference type="InterPro" id="IPR029063">
    <property type="entry name" value="SAM-dependent_MTases_sf"/>
</dbReference>
<keyword evidence="5" id="KW-1185">Reference proteome</keyword>
<dbReference type="Gene3D" id="3.50.50.60">
    <property type="entry name" value="FAD/NAD(P)-binding domain"/>
    <property type="match status" value="1"/>
</dbReference>
<evidence type="ECO:0000259" key="3">
    <source>
        <dbReference type="Pfam" id="PF01593"/>
    </source>
</evidence>
<dbReference type="Proteomes" id="UP001314263">
    <property type="component" value="Unassembled WGS sequence"/>
</dbReference>
<dbReference type="CDD" id="cd02440">
    <property type="entry name" value="AdoMet_MTases"/>
    <property type="match status" value="1"/>
</dbReference>